<evidence type="ECO:0000256" key="1">
    <source>
        <dbReference type="ARBA" id="ARBA00004613"/>
    </source>
</evidence>
<feature type="non-terminal residue" evidence="11">
    <location>
        <position position="1"/>
    </location>
</feature>
<keyword evidence="3" id="KW-0964">Secreted</keyword>
<name>A0A7K7N7K8_HALAL</name>
<evidence type="ECO:0000256" key="4">
    <source>
        <dbReference type="ARBA" id="ARBA00022690"/>
    </source>
</evidence>
<dbReference type="GO" id="GO:0004867">
    <property type="term" value="F:serine-type endopeptidase inhibitor activity"/>
    <property type="evidence" value="ECO:0007669"/>
    <property type="project" value="UniProtKB-KW"/>
</dbReference>
<reference evidence="11 12" key="1">
    <citation type="submission" date="2019-09" db="EMBL/GenBank/DDBJ databases">
        <title>Bird 10,000 Genomes (B10K) Project - Family phase.</title>
        <authorList>
            <person name="Zhang G."/>
        </authorList>
    </citation>
    <scope>NUCLEOTIDE SEQUENCE [LARGE SCALE GENOMIC DNA]</scope>
    <source>
        <strain evidence="11">OUT-0040</strain>
        <tissue evidence="11">Blood</tissue>
    </source>
</reference>
<dbReference type="InterPro" id="IPR002350">
    <property type="entry name" value="Kazal_dom"/>
</dbReference>
<evidence type="ECO:0000259" key="10">
    <source>
        <dbReference type="PROSITE" id="PS51465"/>
    </source>
</evidence>
<dbReference type="PROSITE" id="PS00282">
    <property type="entry name" value="KAZAL_1"/>
    <property type="match status" value="3"/>
</dbReference>
<keyword evidence="6" id="KW-0722">Serine protease inhibitor</keyword>
<organism evidence="11 12">
    <name type="scientific">Haliaeetus albicilla</name>
    <name type="common">White-tailed sea-eagle</name>
    <name type="synonym">Falco albicilla</name>
    <dbReference type="NCBI Taxonomy" id="8969"/>
    <lineage>
        <taxon>Eukaryota</taxon>
        <taxon>Metazoa</taxon>
        <taxon>Chordata</taxon>
        <taxon>Craniata</taxon>
        <taxon>Vertebrata</taxon>
        <taxon>Euteleostomi</taxon>
        <taxon>Archelosauria</taxon>
        <taxon>Archosauria</taxon>
        <taxon>Dinosauria</taxon>
        <taxon>Saurischia</taxon>
        <taxon>Theropoda</taxon>
        <taxon>Coelurosauria</taxon>
        <taxon>Aves</taxon>
        <taxon>Neognathae</taxon>
        <taxon>Neoaves</taxon>
        <taxon>Telluraves</taxon>
        <taxon>Accipitrimorphae</taxon>
        <taxon>Accipitriformes</taxon>
        <taxon>Accipitridae</taxon>
        <taxon>Accipitrinae</taxon>
        <taxon>Haliaeetus</taxon>
    </lineage>
</organism>
<evidence type="ECO:0000313" key="11">
    <source>
        <dbReference type="EMBL" id="NWZ51551.1"/>
    </source>
</evidence>
<evidence type="ECO:0000256" key="3">
    <source>
        <dbReference type="ARBA" id="ARBA00022525"/>
    </source>
</evidence>
<dbReference type="PROSITE" id="PS51465">
    <property type="entry name" value="KAZAL_2"/>
    <property type="match status" value="3"/>
</dbReference>
<evidence type="ECO:0000256" key="2">
    <source>
        <dbReference type="ARBA" id="ARBA00019248"/>
    </source>
</evidence>
<dbReference type="PANTHER" id="PTHR47499">
    <property type="entry name" value="SERINE PROTEASE INHIBITOR KAZAL-TYPE 7 SPINK7"/>
    <property type="match status" value="1"/>
</dbReference>
<keyword evidence="9" id="KW-0812">Transmembrane</keyword>
<keyword evidence="12" id="KW-1185">Reference proteome</keyword>
<keyword evidence="9" id="KW-1133">Transmembrane helix</keyword>
<feature type="domain" description="Kazal-like" evidence="10">
    <location>
        <begin position="180"/>
        <end position="219"/>
    </location>
</feature>
<dbReference type="PRINTS" id="PR00290">
    <property type="entry name" value="KAZALINHBTR"/>
</dbReference>
<dbReference type="InterPro" id="IPR036058">
    <property type="entry name" value="Kazal_dom_sf"/>
</dbReference>
<protein>
    <recommendedName>
        <fullName evidence="2">Ovomucoid</fullName>
    </recommendedName>
</protein>
<evidence type="ECO:0000313" key="12">
    <source>
        <dbReference type="Proteomes" id="UP000585422"/>
    </source>
</evidence>
<feature type="domain" description="Kazal-like" evidence="10">
    <location>
        <begin position="123"/>
        <end position="179"/>
    </location>
</feature>
<feature type="transmembrane region" description="Helical" evidence="9">
    <location>
        <begin position="45"/>
        <end position="63"/>
    </location>
</feature>
<dbReference type="InterPro" id="IPR001239">
    <property type="entry name" value="Prot_inh_Kazal-m"/>
</dbReference>
<accession>A0A7K7N7K8</accession>
<dbReference type="Gene3D" id="3.30.60.30">
    <property type="match status" value="3"/>
</dbReference>
<dbReference type="PANTHER" id="PTHR47499:SF1">
    <property type="entry name" value="SERINE PROTEASE INHIBITOR KAZAL-TYPE 7"/>
    <property type="match status" value="1"/>
</dbReference>
<dbReference type="GO" id="GO:0005576">
    <property type="term" value="C:extracellular region"/>
    <property type="evidence" value="ECO:0007669"/>
    <property type="project" value="UniProtKB-SubCell"/>
</dbReference>
<proteinExistence type="predicted"/>
<keyword evidence="5" id="KW-0677">Repeat</keyword>
<comment type="subcellular location">
    <subcellularLocation>
        <location evidence="1">Secreted</location>
    </subcellularLocation>
</comment>
<evidence type="ECO:0000256" key="7">
    <source>
        <dbReference type="ARBA" id="ARBA00023157"/>
    </source>
</evidence>
<evidence type="ECO:0000256" key="8">
    <source>
        <dbReference type="ARBA" id="ARBA00023180"/>
    </source>
</evidence>
<dbReference type="CDD" id="cd00104">
    <property type="entry name" value="KAZAL_FS"/>
    <property type="match status" value="1"/>
</dbReference>
<keyword evidence="9" id="KW-0472">Membrane</keyword>
<feature type="non-terminal residue" evidence="11">
    <location>
        <position position="219"/>
    </location>
</feature>
<comment type="caution">
    <text evidence="11">The sequence shown here is derived from an EMBL/GenBank/DDBJ whole genome shotgun (WGS) entry which is preliminary data.</text>
</comment>
<feature type="domain" description="Kazal-like" evidence="10">
    <location>
        <begin position="62"/>
        <end position="122"/>
    </location>
</feature>
<keyword evidence="7" id="KW-1015">Disulfide bond</keyword>
<dbReference type="SMART" id="SM00280">
    <property type="entry name" value="KAZAL"/>
    <property type="match status" value="3"/>
</dbReference>
<keyword evidence="8" id="KW-0325">Glycoprotein</keyword>
<dbReference type="Pfam" id="PF00050">
    <property type="entry name" value="Kazal_1"/>
    <property type="match status" value="3"/>
</dbReference>
<dbReference type="EMBL" id="VZSQ01000068">
    <property type="protein sequence ID" value="NWZ51551.1"/>
    <property type="molecule type" value="Genomic_DNA"/>
</dbReference>
<sequence>FTRSGRCIYTVWIEKAENHLLNSTVTDLQVTGYTTISAMKTTRSVALLGLVLLSCLSGKLFLLQSASCGRYMLSEKNQLACTRNYEPVCGTDNVTYSNECSLCNEILRNQAIDKKHDGKCVKLDCTGYLRSSGGAVPCTLEYMPICGTDGITYPNKCSFCNAVVNGLDIDLRHKGECLEQVDCSDQLGNNLICTADYKPLCGSDGKTYGNKCQFCSAFS</sequence>
<dbReference type="OrthoDB" id="126772at2759"/>
<evidence type="ECO:0000256" key="5">
    <source>
        <dbReference type="ARBA" id="ARBA00022737"/>
    </source>
</evidence>
<gene>
    <name evidence="11" type="primary">Iovo_0</name>
    <name evidence="11" type="ORF">HALALB_R02198</name>
</gene>
<evidence type="ECO:0000256" key="9">
    <source>
        <dbReference type="SAM" id="Phobius"/>
    </source>
</evidence>
<dbReference type="AlphaFoldDB" id="A0A7K7N7K8"/>
<evidence type="ECO:0000256" key="6">
    <source>
        <dbReference type="ARBA" id="ARBA00022900"/>
    </source>
</evidence>
<dbReference type="InterPro" id="IPR050159">
    <property type="entry name" value="Kazal-type_SerProtInhib"/>
</dbReference>
<dbReference type="Proteomes" id="UP000585422">
    <property type="component" value="Unassembled WGS sequence"/>
</dbReference>
<dbReference type="SUPFAM" id="SSF100895">
    <property type="entry name" value="Kazal-type serine protease inhibitors"/>
    <property type="match status" value="3"/>
</dbReference>
<keyword evidence="4" id="KW-0646">Protease inhibitor</keyword>